<dbReference type="Proteomes" id="UP000006671">
    <property type="component" value="Unassembled WGS sequence"/>
</dbReference>
<feature type="compositionally biased region" description="Acidic residues" evidence="1">
    <location>
        <begin position="51"/>
        <end position="83"/>
    </location>
</feature>
<name>D2UZ19_NAEGR</name>
<feature type="compositionally biased region" description="Polar residues" evidence="1">
    <location>
        <begin position="101"/>
        <end position="112"/>
    </location>
</feature>
<dbReference type="InParanoid" id="D2UZ19"/>
<dbReference type="EMBL" id="GG738846">
    <property type="protein sequence ID" value="EFC49870.1"/>
    <property type="molecule type" value="Genomic_DNA"/>
</dbReference>
<gene>
    <name evidence="2" type="ORF">NAEGRDRAFT_61781</name>
</gene>
<feature type="compositionally biased region" description="Acidic residues" evidence="1">
    <location>
        <begin position="30"/>
        <end position="40"/>
    </location>
</feature>
<dbReference type="GeneID" id="8852706"/>
<evidence type="ECO:0000313" key="3">
    <source>
        <dbReference type="Proteomes" id="UP000006671"/>
    </source>
</evidence>
<reference evidence="2 3" key="1">
    <citation type="journal article" date="2010" name="Cell">
        <title>The genome of Naegleria gruberi illuminates early eukaryotic versatility.</title>
        <authorList>
            <person name="Fritz-Laylin L.K."/>
            <person name="Prochnik S.E."/>
            <person name="Ginger M.L."/>
            <person name="Dacks J.B."/>
            <person name="Carpenter M.L."/>
            <person name="Field M.C."/>
            <person name="Kuo A."/>
            <person name="Paredez A."/>
            <person name="Chapman J."/>
            <person name="Pham J."/>
            <person name="Shu S."/>
            <person name="Neupane R."/>
            <person name="Cipriano M."/>
            <person name="Mancuso J."/>
            <person name="Tu H."/>
            <person name="Salamov A."/>
            <person name="Lindquist E."/>
            <person name="Shapiro H."/>
            <person name="Lucas S."/>
            <person name="Grigoriev I.V."/>
            <person name="Cande W.Z."/>
            <person name="Fulton C."/>
            <person name="Rokhsar D.S."/>
            <person name="Dawson S.C."/>
        </authorList>
    </citation>
    <scope>NUCLEOTIDE SEQUENCE [LARGE SCALE GENOMIC DNA]</scope>
    <source>
        <strain evidence="2 3">NEG-M</strain>
    </source>
</reference>
<organism evidence="3">
    <name type="scientific">Naegleria gruberi</name>
    <name type="common">Amoeba</name>
    <dbReference type="NCBI Taxonomy" id="5762"/>
    <lineage>
        <taxon>Eukaryota</taxon>
        <taxon>Discoba</taxon>
        <taxon>Heterolobosea</taxon>
        <taxon>Tetramitia</taxon>
        <taxon>Eutetramitia</taxon>
        <taxon>Vahlkampfiidae</taxon>
        <taxon>Naegleria</taxon>
    </lineage>
</organism>
<sequence length="257" mass="30166">MLQQSNFKRLRRNSDNFETTKKRKVFNESSQEEDFIDDSEQVVFSQYSQQSDDEEDQEVASSDDEYDIQEGEEEEEEQIEEAEIPNRIINVNAEEDEYHFSQESETPPTETAQRVRASGSSGEGTLDVNLQKGSCERYVRAILGNFVAQCCDQELEEKINREIDDQQYPIQYFINTFKNHFWIEDDFEKSENAINCQCCNHSPVRNLFIVKSKGDYTDPIYVGCKCALLFYLDGSDNRQETKRMVEEKLYNVNRFFQ</sequence>
<proteinExistence type="predicted"/>
<evidence type="ECO:0000256" key="1">
    <source>
        <dbReference type="SAM" id="MobiDB-lite"/>
    </source>
</evidence>
<dbReference type="KEGG" id="ngr:NAEGRDRAFT_61781"/>
<accession>D2UZ19</accession>
<protein>
    <submittedName>
        <fullName evidence="2">Predicted protein</fullName>
    </submittedName>
</protein>
<dbReference type="AlphaFoldDB" id="D2UZ19"/>
<evidence type="ECO:0000313" key="2">
    <source>
        <dbReference type="EMBL" id="EFC49870.1"/>
    </source>
</evidence>
<dbReference type="VEuPathDB" id="AmoebaDB:NAEGRDRAFT_61781"/>
<feature type="region of interest" description="Disordered" evidence="1">
    <location>
        <begin position="1"/>
        <end position="123"/>
    </location>
</feature>
<dbReference type="RefSeq" id="XP_002682614.1">
    <property type="nucleotide sequence ID" value="XM_002682568.1"/>
</dbReference>
<keyword evidence="3" id="KW-1185">Reference proteome</keyword>